<accession>A0A183CUR2</accession>
<evidence type="ECO:0000256" key="2">
    <source>
        <dbReference type="PROSITE-ProRule" id="PRU00302"/>
    </source>
</evidence>
<protein>
    <submittedName>
        <fullName evidence="7">Sushi domain-containing protein</fullName>
    </submittedName>
</protein>
<feature type="chain" id="PRO_5043138424" evidence="3">
    <location>
        <begin position="39"/>
        <end position="445"/>
    </location>
</feature>
<keyword evidence="3" id="KW-0732">Signal</keyword>
<evidence type="ECO:0000313" key="6">
    <source>
        <dbReference type="Proteomes" id="UP000271098"/>
    </source>
</evidence>
<reference evidence="5 6" key="2">
    <citation type="submission" date="2018-11" db="EMBL/GenBank/DDBJ databases">
        <authorList>
            <consortium name="Pathogen Informatics"/>
        </authorList>
    </citation>
    <scope>NUCLEOTIDE SEQUENCE [LARGE SCALE GENOMIC DNA]</scope>
</reference>
<dbReference type="SMART" id="SM00032">
    <property type="entry name" value="CCP"/>
    <property type="match status" value="2"/>
</dbReference>
<dbReference type="Pfam" id="PF00084">
    <property type="entry name" value="Sushi"/>
    <property type="match status" value="1"/>
</dbReference>
<name>A0A183CUR2_9BILA</name>
<dbReference type="PROSITE" id="PS50923">
    <property type="entry name" value="SUSHI"/>
    <property type="match status" value="2"/>
</dbReference>
<feature type="domain" description="Sushi" evidence="4">
    <location>
        <begin position="39"/>
        <end position="102"/>
    </location>
</feature>
<feature type="disulfide bond" evidence="2">
    <location>
        <begin position="73"/>
        <end position="100"/>
    </location>
</feature>
<dbReference type="AlphaFoldDB" id="A0A183CUR2"/>
<proteinExistence type="predicted"/>
<dbReference type="WBParaSite" id="GPUH_0000020201-mRNA-1">
    <property type="protein sequence ID" value="GPUH_0000020201-mRNA-1"/>
    <property type="gene ID" value="GPUH_0000020201"/>
</dbReference>
<keyword evidence="1 2" id="KW-1015">Disulfide bond</keyword>
<keyword evidence="6" id="KW-1185">Reference proteome</keyword>
<dbReference type="OrthoDB" id="5804284at2759"/>
<evidence type="ECO:0000256" key="3">
    <source>
        <dbReference type="SAM" id="SignalP"/>
    </source>
</evidence>
<gene>
    <name evidence="5" type="ORF">GPUH_LOCUS203</name>
</gene>
<comment type="caution">
    <text evidence="2">Lacks conserved residue(s) required for the propagation of feature annotation.</text>
</comment>
<organism evidence="7">
    <name type="scientific">Gongylonema pulchrum</name>
    <dbReference type="NCBI Taxonomy" id="637853"/>
    <lineage>
        <taxon>Eukaryota</taxon>
        <taxon>Metazoa</taxon>
        <taxon>Ecdysozoa</taxon>
        <taxon>Nematoda</taxon>
        <taxon>Chromadorea</taxon>
        <taxon>Rhabditida</taxon>
        <taxon>Spirurina</taxon>
        <taxon>Spiruromorpha</taxon>
        <taxon>Spiruroidea</taxon>
        <taxon>Gongylonematidae</taxon>
        <taxon>Gongylonema</taxon>
    </lineage>
</organism>
<reference evidence="7" key="1">
    <citation type="submission" date="2016-06" db="UniProtKB">
        <authorList>
            <consortium name="WormBaseParasite"/>
        </authorList>
    </citation>
    <scope>IDENTIFICATION</scope>
</reference>
<dbReference type="CDD" id="cd00033">
    <property type="entry name" value="CCP"/>
    <property type="match status" value="2"/>
</dbReference>
<dbReference type="InterPro" id="IPR000436">
    <property type="entry name" value="Sushi_SCR_CCP_dom"/>
</dbReference>
<feature type="domain" description="Sushi" evidence="4">
    <location>
        <begin position="109"/>
        <end position="165"/>
    </location>
</feature>
<dbReference type="SUPFAM" id="SSF57535">
    <property type="entry name" value="Complement control module/SCR domain"/>
    <property type="match status" value="2"/>
</dbReference>
<keyword evidence="2" id="KW-0768">Sushi</keyword>
<dbReference type="InterPro" id="IPR035976">
    <property type="entry name" value="Sushi/SCR/CCP_sf"/>
</dbReference>
<dbReference type="EMBL" id="UYRT01000153">
    <property type="protein sequence ID" value="VDK27603.1"/>
    <property type="molecule type" value="Genomic_DNA"/>
</dbReference>
<evidence type="ECO:0000256" key="1">
    <source>
        <dbReference type="ARBA" id="ARBA00023157"/>
    </source>
</evidence>
<evidence type="ECO:0000313" key="7">
    <source>
        <dbReference type="WBParaSite" id="GPUH_0000020201-mRNA-1"/>
    </source>
</evidence>
<evidence type="ECO:0000259" key="4">
    <source>
        <dbReference type="PROSITE" id="PS50923"/>
    </source>
</evidence>
<evidence type="ECO:0000313" key="5">
    <source>
        <dbReference type="EMBL" id="VDK27603.1"/>
    </source>
</evidence>
<dbReference type="Proteomes" id="UP000271098">
    <property type="component" value="Unassembled WGS sequence"/>
</dbReference>
<feature type="signal peptide" evidence="3">
    <location>
        <begin position="1"/>
        <end position="38"/>
    </location>
</feature>
<sequence>MQNLSTGHNKAAKLTGTEMAQWLLLLLQLVEIINMSAATECQDIAENAGGKPIYLQANYAAKHSPGSIAFMVCNFGYLNSFPLSVVCQTSGKWSDKLGECSLIGDQKRISCKAQDVPSDQAEVSTEYPSGTLAALRCDLGAVPTGAISALCFNGKWSATLGTCKKLYGETATSGPKPVLVTGSGKNESKAEQASEVVSTSGVLSGATQLGVTADSSFGAASLTQIPTVSVLTAVTEPISKATSLVESANRVTEAANSETESIAAAAAAKVDAAVSEAKNIVNAVAATAQSAANEITVFAENAVNELNATAAGTVASQSAEVIKAAADTVSNASVASVTAITEEPKVADEGATLKEIATDMVLAGLSNATEATAAEMTPKGGISEGADVILGALGVAGVNAYSKVTSGSISGLGNEVDRTPALQVTAALSSTAQKSAPTTTSATTR</sequence>